<name>A0A9W7WF74_TRIRA</name>
<keyword evidence="1" id="KW-0175">Coiled coil</keyword>
<sequence>MLFNVQGEVSLNDMNGNGRNKMNISQNKRGGNNNWNWNWDWNWGWIWKSKWPLLVLLAGSGLGVCQKYISKTQNKLSEVEMEIRLLKANDERHQKELSDLNTEIIHLRRIIVSRGRTNPWV</sequence>
<dbReference type="AlphaFoldDB" id="A0A9W7WF74"/>
<keyword evidence="3" id="KW-1185">Reference proteome</keyword>
<evidence type="ECO:0000313" key="2">
    <source>
        <dbReference type="EMBL" id="KAI7799172.1"/>
    </source>
</evidence>
<organism evidence="2 3">
    <name type="scientific">Triplophysa rosa</name>
    <name type="common">Cave loach</name>
    <dbReference type="NCBI Taxonomy" id="992332"/>
    <lineage>
        <taxon>Eukaryota</taxon>
        <taxon>Metazoa</taxon>
        <taxon>Chordata</taxon>
        <taxon>Craniata</taxon>
        <taxon>Vertebrata</taxon>
        <taxon>Euteleostomi</taxon>
        <taxon>Actinopterygii</taxon>
        <taxon>Neopterygii</taxon>
        <taxon>Teleostei</taxon>
        <taxon>Ostariophysi</taxon>
        <taxon>Cypriniformes</taxon>
        <taxon>Nemacheilidae</taxon>
        <taxon>Triplophysa</taxon>
    </lineage>
</organism>
<evidence type="ECO:0000256" key="1">
    <source>
        <dbReference type="SAM" id="Coils"/>
    </source>
</evidence>
<feature type="coiled-coil region" evidence="1">
    <location>
        <begin position="69"/>
        <end position="103"/>
    </location>
</feature>
<comment type="caution">
    <text evidence="2">The sequence shown here is derived from an EMBL/GenBank/DDBJ whole genome shotgun (WGS) entry which is preliminary data.</text>
</comment>
<reference evidence="2" key="1">
    <citation type="submission" date="2021-02" db="EMBL/GenBank/DDBJ databases">
        <title>Comparative genomics reveals that relaxation of natural selection precedes convergent phenotypic evolution of cavefish.</title>
        <authorList>
            <person name="Peng Z."/>
        </authorList>
    </citation>
    <scope>NUCLEOTIDE SEQUENCE</scope>
    <source>
        <tissue evidence="2">Muscle</tissue>
    </source>
</reference>
<protein>
    <submittedName>
        <fullName evidence="2">Uncharacterized protein</fullName>
    </submittedName>
</protein>
<accession>A0A9W7WF74</accession>
<proteinExistence type="predicted"/>
<gene>
    <name evidence="2" type="ORF">IRJ41_020348</name>
</gene>
<dbReference type="EMBL" id="JAFHDT010000016">
    <property type="protein sequence ID" value="KAI7799172.1"/>
    <property type="molecule type" value="Genomic_DNA"/>
</dbReference>
<dbReference type="Proteomes" id="UP001059041">
    <property type="component" value="Linkage Group LG16"/>
</dbReference>
<evidence type="ECO:0000313" key="3">
    <source>
        <dbReference type="Proteomes" id="UP001059041"/>
    </source>
</evidence>